<keyword evidence="4" id="KW-1185">Reference proteome</keyword>
<keyword evidence="2" id="KW-0812">Transmembrane</keyword>
<dbReference type="EMBL" id="JAEUBE010000511">
    <property type="protein sequence ID" value="KAH3660086.1"/>
    <property type="molecule type" value="Genomic_DNA"/>
</dbReference>
<gene>
    <name evidence="3" type="ORF">OGAPHI_007291</name>
</gene>
<feature type="region of interest" description="Disordered" evidence="1">
    <location>
        <begin position="1"/>
        <end position="22"/>
    </location>
</feature>
<comment type="caution">
    <text evidence="3">The sequence shown here is derived from an EMBL/GenBank/DDBJ whole genome shotgun (WGS) entry which is preliminary data.</text>
</comment>
<feature type="transmembrane region" description="Helical" evidence="2">
    <location>
        <begin position="168"/>
        <end position="189"/>
    </location>
</feature>
<protein>
    <submittedName>
        <fullName evidence="3">Uncharacterized protein</fullName>
    </submittedName>
</protein>
<feature type="compositionally biased region" description="Low complexity" evidence="1">
    <location>
        <begin position="316"/>
        <end position="334"/>
    </location>
</feature>
<dbReference type="Proteomes" id="UP000769157">
    <property type="component" value="Unassembled WGS sequence"/>
</dbReference>
<feature type="region of interest" description="Disordered" evidence="1">
    <location>
        <begin position="313"/>
        <end position="334"/>
    </location>
</feature>
<sequence>MSQLYSNSSTSSSTPKTSYSYSTPVFTSEVSRTYSHTTTQHTQYASGSSTSTATVKTFDEFESSSVSSSGSQLDTTTHYATSEKISSTITSTSLEITTYDYTQLLIVTGSDTTFSTEVLMTTEATFAATSSFTTSSAPMTTDYNSFSKFMDLHDTSSHSGGLSKGSKAGIAVGTVFGFLLALGLVFIMVRHRKGKKGAFDEDALWEPVQSRPNLPDLPNSEYSRSIPAPPPPRKRNAVPVANTVPERLIDVLYENSEESPERYEGRVIPSGRTPQRYESHLQNVSRLKNTGVEDVGDTLGSLAMRDGRLRPQTWYSDIDSSDSSIMSDSSRSHS</sequence>
<dbReference type="AlphaFoldDB" id="A0A9P8NVN7"/>
<evidence type="ECO:0000256" key="1">
    <source>
        <dbReference type="SAM" id="MobiDB-lite"/>
    </source>
</evidence>
<evidence type="ECO:0000256" key="2">
    <source>
        <dbReference type="SAM" id="Phobius"/>
    </source>
</evidence>
<dbReference type="RefSeq" id="XP_046057797.1">
    <property type="nucleotide sequence ID" value="XM_046208672.1"/>
</dbReference>
<reference evidence="3" key="1">
    <citation type="journal article" date="2021" name="Open Biol.">
        <title>Shared evolutionary footprints suggest mitochondrial oxidative damage underlies multiple complex I losses in fungi.</title>
        <authorList>
            <person name="Schikora-Tamarit M.A."/>
            <person name="Marcet-Houben M."/>
            <person name="Nosek J."/>
            <person name="Gabaldon T."/>
        </authorList>
    </citation>
    <scope>NUCLEOTIDE SEQUENCE</scope>
    <source>
        <strain evidence="3">CBS6075</strain>
    </source>
</reference>
<keyword evidence="2" id="KW-1133">Transmembrane helix</keyword>
<dbReference type="GeneID" id="70239255"/>
<reference evidence="3" key="2">
    <citation type="submission" date="2021-01" db="EMBL/GenBank/DDBJ databases">
        <authorList>
            <person name="Schikora-Tamarit M.A."/>
        </authorList>
    </citation>
    <scope>NUCLEOTIDE SEQUENCE</scope>
    <source>
        <strain evidence="3">CBS6075</strain>
    </source>
</reference>
<organism evidence="3 4">
    <name type="scientific">Ogataea philodendri</name>
    <dbReference type="NCBI Taxonomy" id="1378263"/>
    <lineage>
        <taxon>Eukaryota</taxon>
        <taxon>Fungi</taxon>
        <taxon>Dikarya</taxon>
        <taxon>Ascomycota</taxon>
        <taxon>Saccharomycotina</taxon>
        <taxon>Pichiomycetes</taxon>
        <taxon>Pichiales</taxon>
        <taxon>Pichiaceae</taxon>
        <taxon>Ogataea</taxon>
    </lineage>
</organism>
<evidence type="ECO:0000313" key="3">
    <source>
        <dbReference type="EMBL" id="KAH3660086.1"/>
    </source>
</evidence>
<keyword evidence="2" id="KW-0472">Membrane</keyword>
<dbReference type="OrthoDB" id="3996911at2759"/>
<evidence type="ECO:0000313" key="4">
    <source>
        <dbReference type="Proteomes" id="UP000769157"/>
    </source>
</evidence>
<feature type="region of interest" description="Disordered" evidence="1">
    <location>
        <begin position="208"/>
        <end position="241"/>
    </location>
</feature>
<name>A0A9P8NVN7_9ASCO</name>
<accession>A0A9P8NVN7</accession>
<proteinExistence type="predicted"/>